<organism evidence="2">
    <name type="scientific">Kwoniella pini CBS 10737</name>
    <dbReference type="NCBI Taxonomy" id="1296096"/>
    <lineage>
        <taxon>Eukaryota</taxon>
        <taxon>Fungi</taxon>
        <taxon>Dikarya</taxon>
        <taxon>Basidiomycota</taxon>
        <taxon>Agaricomycotina</taxon>
        <taxon>Tremellomycetes</taxon>
        <taxon>Tremellales</taxon>
        <taxon>Cryptococcaceae</taxon>
        <taxon>Kwoniella</taxon>
    </lineage>
</organism>
<accession>A0A1B9HUP5</accession>
<feature type="compositionally biased region" description="Low complexity" evidence="1">
    <location>
        <begin position="166"/>
        <end position="175"/>
    </location>
</feature>
<dbReference type="Proteomes" id="UP000094020">
    <property type="component" value="Chromosome 2"/>
</dbReference>
<feature type="compositionally biased region" description="Low complexity" evidence="1">
    <location>
        <begin position="88"/>
        <end position="125"/>
    </location>
</feature>
<protein>
    <submittedName>
        <fullName evidence="2">Uncharacterized protein</fullName>
    </submittedName>
</protein>
<feature type="region of interest" description="Disordered" evidence="1">
    <location>
        <begin position="1"/>
        <end position="28"/>
    </location>
</feature>
<gene>
    <name evidence="2" type="ORF">I206_06765</name>
    <name evidence="3" type="ORF">I206_102142</name>
</gene>
<evidence type="ECO:0000313" key="4">
    <source>
        <dbReference type="Proteomes" id="UP000094020"/>
    </source>
</evidence>
<dbReference type="EMBL" id="CP144520">
    <property type="protein sequence ID" value="WWC68219.1"/>
    <property type="molecule type" value="Genomic_DNA"/>
</dbReference>
<feature type="region of interest" description="Disordered" evidence="1">
    <location>
        <begin position="41"/>
        <end position="126"/>
    </location>
</feature>
<reference evidence="3" key="4">
    <citation type="submission" date="2024-02" db="EMBL/GenBank/DDBJ databases">
        <title>Comparative genomics of Cryptococcus and Kwoniella reveals pathogenesis evolution and contrasting modes of karyotype evolution via chromosome fusion or intercentromeric recombination.</title>
        <authorList>
            <person name="Coelho M.A."/>
            <person name="David-Palma M."/>
            <person name="Shea T."/>
            <person name="Bowers K."/>
            <person name="McGinley-Smith S."/>
            <person name="Mohammad A.W."/>
            <person name="Gnirke A."/>
            <person name="Yurkov A.M."/>
            <person name="Nowrousian M."/>
            <person name="Sun S."/>
            <person name="Cuomo C.A."/>
            <person name="Heitman J."/>
        </authorList>
    </citation>
    <scope>NUCLEOTIDE SEQUENCE</scope>
    <source>
        <strain evidence="3">CBS 10737</strain>
    </source>
</reference>
<dbReference type="AlphaFoldDB" id="A0A1B9HUP5"/>
<feature type="region of interest" description="Disordered" evidence="1">
    <location>
        <begin position="389"/>
        <end position="422"/>
    </location>
</feature>
<reference evidence="3" key="2">
    <citation type="submission" date="2013-07" db="EMBL/GenBank/DDBJ databases">
        <authorList>
            <consortium name="The Broad Institute Genome Sequencing Platform"/>
            <person name="Cuomo C."/>
            <person name="Litvintseva A."/>
            <person name="Chen Y."/>
            <person name="Heitman J."/>
            <person name="Sun S."/>
            <person name="Springer D."/>
            <person name="Dromer F."/>
            <person name="Young S.K."/>
            <person name="Zeng Q."/>
            <person name="Gargeya S."/>
            <person name="Fitzgerald M."/>
            <person name="Abouelleil A."/>
            <person name="Alvarado L."/>
            <person name="Berlin A.M."/>
            <person name="Chapman S.B."/>
            <person name="Dewar J."/>
            <person name="Goldberg J."/>
            <person name="Griggs A."/>
            <person name="Gujja S."/>
            <person name="Hansen M."/>
            <person name="Howarth C."/>
            <person name="Imamovic A."/>
            <person name="Larimer J."/>
            <person name="McCowan C."/>
            <person name="Murphy C."/>
            <person name="Pearson M."/>
            <person name="Priest M."/>
            <person name="Roberts A."/>
            <person name="Saif S."/>
            <person name="Shea T."/>
            <person name="Sykes S."/>
            <person name="Wortman J."/>
            <person name="Nusbaum C."/>
            <person name="Birren B."/>
        </authorList>
    </citation>
    <scope>NUCLEOTIDE SEQUENCE</scope>
    <source>
        <strain evidence="3">CBS 10737</strain>
    </source>
</reference>
<name>A0A1B9HUP5_9TREE</name>
<evidence type="ECO:0000313" key="2">
    <source>
        <dbReference type="EMBL" id="OCF46991.1"/>
    </source>
</evidence>
<feature type="compositionally biased region" description="Polar residues" evidence="1">
    <location>
        <begin position="44"/>
        <end position="57"/>
    </location>
</feature>
<sequence length="422" mass="48182">MNNTQDDWYYDESSILAKHAPEPQEQYNQDQERFYDYTQLAHGNISQNSNEDPNTLGTEFRPRGSGVVSRLQREEDLRRSTRSLKFGNSTSNPSNLNSNTQSTTDTTKRTSSTKSKSKKSLNNSDLIKKVSKASNYLYVDGEKTQGSQGERFIAPQGPYSRNRQRASTVPPSSSSLTSAYLPNSILPANDLVPNPYYQGMNNDQNPIQEQSQLPFYGPVTQDYSNYQSLYPQHVPNFDPSGMYNQQSQTYISEQGNLNRSFDNMEIQPSEVGYQNQDRQTFGQSSTSTNLCDNTYVNMTSQTPPIKYDSDIAGSFIDTHQWGQSSANDEENRQERIKSLKEYKDSGLELKIRLDWSIRDDTSGKRSILPETEMIEGIDHESALKIYRRVWENEPKSSRKSSKPSSSETSRDHPQNRRILPRR</sequence>
<dbReference type="KEGG" id="kpin:30175134"/>
<dbReference type="EMBL" id="KV700117">
    <property type="protein sequence ID" value="OCF46991.1"/>
    <property type="molecule type" value="Genomic_DNA"/>
</dbReference>
<evidence type="ECO:0000256" key="1">
    <source>
        <dbReference type="SAM" id="MobiDB-lite"/>
    </source>
</evidence>
<keyword evidence="4" id="KW-1185">Reference proteome</keyword>
<reference evidence="2" key="3">
    <citation type="submission" date="2016-07" db="EMBL/GenBank/DDBJ databases">
        <title>Evolution of pathogenesis and genome organization in the Tremellales.</title>
        <authorList>
            <person name="Cuomo C."/>
            <person name="Litvintseva A."/>
            <person name="Heitman J."/>
            <person name="Chen Y."/>
            <person name="Sun S."/>
            <person name="Springer D."/>
            <person name="Dromer F."/>
            <person name="Young S."/>
            <person name="Zeng Q."/>
            <person name="Chapman S."/>
            <person name="Gujja S."/>
            <person name="Saif S."/>
            <person name="Birren B."/>
        </authorList>
    </citation>
    <scope>NUCLEOTIDE SEQUENCE</scope>
    <source>
        <strain evidence="2">CBS 10737</strain>
    </source>
</reference>
<proteinExistence type="predicted"/>
<feature type="region of interest" description="Disordered" evidence="1">
    <location>
        <begin position="141"/>
        <end position="175"/>
    </location>
</feature>
<dbReference type="GeneID" id="30175134"/>
<dbReference type="RefSeq" id="XP_019008210.1">
    <property type="nucleotide sequence ID" value="XM_019158464.1"/>
</dbReference>
<reference evidence="2" key="1">
    <citation type="submission" date="2013-07" db="EMBL/GenBank/DDBJ databases">
        <title>The Genome Sequence of Cryptococcus pinus CBS10737.</title>
        <authorList>
            <consortium name="The Broad Institute Genome Sequencing Platform"/>
            <person name="Cuomo C."/>
            <person name="Litvintseva A."/>
            <person name="Chen Y."/>
            <person name="Heitman J."/>
            <person name="Sun S."/>
            <person name="Springer D."/>
            <person name="Dromer F."/>
            <person name="Young S.K."/>
            <person name="Zeng Q."/>
            <person name="Gargeya S."/>
            <person name="Fitzgerald M."/>
            <person name="Abouelleil A."/>
            <person name="Alvarado L."/>
            <person name="Berlin A.M."/>
            <person name="Chapman S.B."/>
            <person name="Dewar J."/>
            <person name="Goldberg J."/>
            <person name="Griggs A."/>
            <person name="Gujja S."/>
            <person name="Hansen M."/>
            <person name="Howarth C."/>
            <person name="Imamovic A."/>
            <person name="Larimer J."/>
            <person name="McCowan C."/>
            <person name="Murphy C."/>
            <person name="Pearson M."/>
            <person name="Priest M."/>
            <person name="Roberts A."/>
            <person name="Saif S."/>
            <person name="Shea T."/>
            <person name="Sykes S."/>
            <person name="Wortman J."/>
            <person name="Nusbaum C."/>
            <person name="Birren B."/>
        </authorList>
    </citation>
    <scope>NUCLEOTIDE SEQUENCE [LARGE SCALE GENOMIC DNA]</scope>
    <source>
        <strain evidence="2">CBS 10737</strain>
    </source>
</reference>
<evidence type="ECO:0000313" key="3">
    <source>
        <dbReference type="EMBL" id="WWC68219.1"/>
    </source>
</evidence>